<organism evidence="1">
    <name type="scientific">Hexamita inflata</name>
    <dbReference type="NCBI Taxonomy" id="28002"/>
    <lineage>
        <taxon>Eukaryota</taxon>
        <taxon>Metamonada</taxon>
        <taxon>Diplomonadida</taxon>
        <taxon>Hexamitidae</taxon>
        <taxon>Hexamitinae</taxon>
        <taxon>Hexamita</taxon>
    </lineage>
</organism>
<dbReference type="AlphaFoldDB" id="A0AA86QV19"/>
<gene>
    <name evidence="2" type="ORF">HINF_LOCUS34672</name>
    <name evidence="1" type="ORF">HINF_LOCUS54229</name>
</gene>
<sequence length="110" mass="12676">MKRALPKPLKQLQLSNKSQSKQEPLLSFNQGALFPTLCDTIELHEDSSQFALIDEKQLLVCKISDSMKYLKKSCKYIDKLESKIQIIQQNISIVKKNTQSIFHNIVVQQK</sequence>
<comment type="caution">
    <text evidence="1">The sequence shown here is derived from an EMBL/GenBank/DDBJ whole genome shotgun (WGS) entry which is preliminary data.</text>
</comment>
<evidence type="ECO:0000313" key="1">
    <source>
        <dbReference type="EMBL" id="CAI9966584.1"/>
    </source>
</evidence>
<evidence type="ECO:0000313" key="3">
    <source>
        <dbReference type="Proteomes" id="UP001642409"/>
    </source>
</evidence>
<reference evidence="1" key="1">
    <citation type="submission" date="2023-06" db="EMBL/GenBank/DDBJ databases">
        <authorList>
            <person name="Kurt Z."/>
        </authorList>
    </citation>
    <scope>NUCLEOTIDE SEQUENCE</scope>
</reference>
<reference evidence="2 3" key="2">
    <citation type="submission" date="2024-07" db="EMBL/GenBank/DDBJ databases">
        <authorList>
            <person name="Akdeniz Z."/>
        </authorList>
    </citation>
    <scope>NUCLEOTIDE SEQUENCE [LARGE SCALE GENOMIC DNA]</scope>
</reference>
<accession>A0AA86QV19</accession>
<dbReference type="EMBL" id="CAXDID020000123">
    <property type="protein sequence ID" value="CAL6032818.1"/>
    <property type="molecule type" value="Genomic_DNA"/>
</dbReference>
<protein>
    <submittedName>
        <fullName evidence="2">Hypothetical_protein</fullName>
    </submittedName>
</protein>
<evidence type="ECO:0000313" key="2">
    <source>
        <dbReference type="EMBL" id="CAL6032818.1"/>
    </source>
</evidence>
<keyword evidence="3" id="KW-1185">Reference proteome</keyword>
<dbReference type="EMBL" id="CATOUU010001007">
    <property type="protein sequence ID" value="CAI9966584.1"/>
    <property type="molecule type" value="Genomic_DNA"/>
</dbReference>
<proteinExistence type="predicted"/>
<name>A0AA86QV19_9EUKA</name>
<dbReference type="Proteomes" id="UP001642409">
    <property type="component" value="Unassembled WGS sequence"/>
</dbReference>